<keyword evidence="2" id="KW-0472">Membrane</keyword>
<feature type="region of interest" description="Disordered" evidence="1">
    <location>
        <begin position="1"/>
        <end position="28"/>
    </location>
</feature>
<sequence length="97" mass="10576">MRLRDIPHDGQAEARARPTSWQTRDRGRERLGLTITAGQTRLLGARLTVTALAKRPATLLAGRRLLDYPKAAWRIVSGLTLAGFVAGVFALLFGPPT</sequence>
<organism evidence="3 4">
    <name type="scientific">Streptomyces muensis</name>
    <dbReference type="NCBI Taxonomy" id="1077944"/>
    <lineage>
        <taxon>Bacteria</taxon>
        <taxon>Bacillati</taxon>
        <taxon>Actinomycetota</taxon>
        <taxon>Actinomycetes</taxon>
        <taxon>Kitasatosporales</taxon>
        <taxon>Streptomycetaceae</taxon>
        <taxon>Streptomyces</taxon>
    </lineage>
</organism>
<keyword evidence="2" id="KW-0812">Transmembrane</keyword>
<reference evidence="3" key="1">
    <citation type="submission" date="2022-01" db="EMBL/GenBank/DDBJ databases">
        <title>Draft Genome Sequences of Seven Type Strains of the Genus Streptomyces.</title>
        <authorList>
            <person name="Aziz S."/>
            <person name="Coretto E."/>
            <person name="Chronakova A."/>
            <person name="Sproer C."/>
            <person name="Huber K."/>
            <person name="Nouioui I."/>
            <person name="Gross H."/>
        </authorList>
    </citation>
    <scope>NUCLEOTIDE SEQUENCE</scope>
    <source>
        <strain evidence="3">DSM 103493</strain>
    </source>
</reference>
<dbReference type="EMBL" id="JAKEIP010000021">
    <property type="protein sequence ID" value="MCF1593642.1"/>
    <property type="molecule type" value="Genomic_DNA"/>
</dbReference>
<comment type="caution">
    <text evidence="3">The sequence shown here is derived from an EMBL/GenBank/DDBJ whole genome shotgun (WGS) entry which is preliminary data.</text>
</comment>
<keyword evidence="2" id="KW-1133">Transmembrane helix</keyword>
<proteinExistence type="predicted"/>
<dbReference type="RefSeq" id="WP_234761971.1">
    <property type="nucleotide sequence ID" value="NZ_JAKEIP010000021.1"/>
</dbReference>
<gene>
    <name evidence="3" type="ORF">L0P92_08685</name>
</gene>
<evidence type="ECO:0000256" key="1">
    <source>
        <dbReference type="SAM" id="MobiDB-lite"/>
    </source>
</evidence>
<feature type="compositionally biased region" description="Basic and acidic residues" evidence="1">
    <location>
        <begin position="1"/>
        <end position="16"/>
    </location>
</feature>
<keyword evidence="4" id="KW-1185">Reference proteome</keyword>
<evidence type="ECO:0000256" key="2">
    <source>
        <dbReference type="SAM" id="Phobius"/>
    </source>
</evidence>
<dbReference type="Proteomes" id="UP001139384">
    <property type="component" value="Unassembled WGS sequence"/>
</dbReference>
<accession>A0A9X1PUB1</accession>
<feature type="transmembrane region" description="Helical" evidence="2">
    <location>
        <begin position="71"/>
        <end position="93"/>
    </location>
</feature>
<evidence type="ECO:0000313" key="3">
    <source>
        <dbReference type="EMBL" id="MCF1593642.1"/>
    </source>
</evidence>
<protein>
    <submittedName>
        <fullName evidence="3">Uncharacterized protein</fullName>
    </submittedName>
</protein>
<evidence type="ECO:0000313" key="4">
    <source>
        <dbReference type="Proteomes" id="UP001139384"/>
    </source>
</evidence>
<dbReference type="AlphaFoldDB" id="A0A9X1PUB1"/>
<name>A0A9X1PUB1_STRM4</name>